<reference evidence="4 5" key="1">
    <citation type="submission" date="2017-01" db="EMBL/GenBank/DDBJ databases">
        <authorList>
            <person name="Mah S.A."/>
            <person name="Swanson W.J."/>
            <person name="Moy G.W."/>
            <person name="Vacquier V.D."/>
        </authorList>
    </citation>
    <scope>NUCLEOTIDE SEQUENCE [LARGE SCALE GENOMIC DNA]</scope>
    <source>
        <strain evidence="4 5">DCY110</strain>
    </source>
</reference>
<feature type="domain" description="Ice-binding protein C-terminal" evidence="3">
    <location>
        <begin position="642"/>
        <end position="665"/>
    </location>
</feature>
<evidence type="ECO:0000259" key="3">
    <source>
        <dbReference type="Pfam" id="PF07589"/>
    </source>
</evidence>
<keyword evidence="2" id="KW-0812">Transmembrane</keyword>
<dbReference type="Pfam" id="PF12951">
    <property type="entry name" value="PATR"/>
    <property type="match status" value="1"/>
</dbReference>
<feature type="transmembrane region" description="Helical" evidence="2">
    <location>
        <begin position="645"/>
        <end position="662"/>
    </location>
</feature>
<sequence length="670" mass="66289">MACLPLSIGNAYAGPFSIGGNSTSAQTLGSGSGQTGAVADTGSLIVSGSAVAVTITGNNATLDNQGTISQTGTGRVVRDNTGVTGLMINNGSVTNASAVMKAADADVVQMAKSPASVTLNNYGQMISLNASAGGAQVVDFNAIASGVNVVNNYATGVMTAYEADAVRPGVNGVVNNYGAIKAITTTGSSSDGIDAQNNTGIQVNNLGSGTIDGGRHGITGGPANATAKFDIGVTNDTNAVIRGNNGSGINLDGYNANQTATVVNRGLISGNGVTGDGDGIDADGLVNITNTGTIRSVNAFSKPADGKAYSEGISVGGGTIVNSGTIEGLVAAGNTNAVGRGITLAGNDITSGPLAGTREGLYGNAVVTNQSGGLIRGDSDSAIVVVGAASGYTVTINNNAGATLLGGGTANAAVKTGADNDTIRNAGIINGASSGMAIDMGGGNNTLYVDGGKAAILGNVNGGTGGSNRMVVDPGAGNAFAYAGSLSNFSEVQVRSGTVTLSGASTYTGTTQVSGGTLVLDGANRLSSLGSLVMDGGSLQLTNAAGEDAQTFAGFSLLDDALFDLGLSSLTFDSLDAVVAGKTLTVLGYLRGTSLDYAFRFLGDWSTDADFLALIDNTLIDGAKASFRFDGTYTDIARLAEVPEPGTLALIILALALMVAASRRRHPMNR</sequence>
<organism evidence="4 5">
    <name type="scientific">Rhodoferax koreensis</name>
    <dbReference type="NCBI Taxonomy" id="1842727"/>
    <lineage>
        <taxon>Bacteria</taxon>
        <taxon>Pseudomonadati</taxon>
        <taxon>Pseudomonadota</taxon>
        <taxon>Betaproteobacteria</taxon>
        <taxon>Burkholderiales</taxon>
        <taxon>Comamonadaceae</taxon>
        <taxon>Rhodoferax</taxon>
    </lineage>
</organism>
<accession>A0A1P8K3I7</accession>
<dbReference type="STRING" id="1842727.RD110_08420"/>
<keyword evidence="2" id="KW-1133">Transmembrane helix</keyword>
<keyword evidence="5" id="KW-1185">Reference proteome</keyword>
<evidence type="ECO:0000313" key="5">
    <source>
        <dbReference type="Proteomes" id="UP000186609"/>
    </source>
</evidence>
<dbReference type="InterPro" id="IPR013425">
    <property type="entry name" value="Autotrns_rpt"/>
</dbReference>
<dbReference type="KEGG" id="rhy:RD110_08420"/>
<keyword evidence="1" id="KW-0732">Signal</keyword>
<dbReference type="EMBL" id="CP019236">
    <property type="protein sequence ID" value="APW40556.1"/>
    <property type="molecule type" value="Genomic_DNA"/>
</dbReference>
<evidence type="ECO:0000256" key="1">
    <source>
        <dbReference type="ARBA" id="ARBA00022729"/>
    </source>
</evidence>
<keyword evidence="2" id="KW-0472">Membrane</keyword>
<dbReference type="Proteomes" id="UP000186609">
    <property type="component" value="Chromosome"/>
</dbReference>
<dbReference type="NCBIfam" id="TIGR02601">
    <property type="entry name" value="autotrns_rpt"/>
    <property type="match status" value="1"/>
</dbReference>
<dbReference type="AlphaFoldDB" id="A0A1P8K3I7"/>
<protein>
    <submittedName>
        <fullName evidence="4">PEP-CTERM sorting domain-containing protein</fullName>
    </submittedName>
</protein>
<dbReference type="InterPro" id="IPR013424">
    <property type="entry name" value="Ice-binding_C"/>
</dbReference>
<evidence type="ECO:0000256" key="2">
    <source>
        <dbReference type="SAM" id="Phobius"/>
    </source>
</evidence>
<gene>
    <name evidence="4" type="ORF">RD110_08420</name>
</gene>
<evidence type="ECO:0000313" key="4">
    <source>
        <dbReference type="EMBL" id="APW40556.1"/>
    </source>
</evidence>
<dbReference type="Pfam" id="PF07589">
    <property type="entry name" value="PEP-CTERM"/>
    <property type="match status" value="1"/>
</dbReference>
<proteinExistence type="predicted"/>
<dbReference type="NCBIfam" id="TIGR02595">
    <property type="entry name" value="PEP_CTERM"/>
    <property type="match status" value="1"/>
</dbReference>
<dbReference type="OrthoDB" id="8613300at2"/>
<name>A0A1P8K3I7_9BURK</name>